<accession>A0A1M2VGF5</accession>
<name>A0A1M2VGF5_TRAPU</name>
<evidence type="ECO:0000313" key="2">
    <source>
        <dbReference type="EMBL" id="OJT06613.1"/>
    </source>
</evidence>
<reference evidence="2 3" key="1">
    <citation type="submission" date="2016-10" db="EMBL/GenBank/DDBJ databases">
        <title>Genome sequence of the basidiomycete white-rot fungus Trametes pubescens.</title>
        <authorList>
            <person name="Makela M.R."/>
            <person name="Granchi Z."/>
            <person name="Peng M."/>
            <person name="De Vries R.P."/>
            <person name="Grigoriev I."/>
            <person name="Riley R."/>
            <person name="Hilden K."/>
        </authorList>
    </citation>
    <scope>NUCLEOTIDE SEQUENCE [LARGE SCALE GENOMIC DNA]</scope>
    <source>
        <strain evidence="2 3">FBCC735</strain>
    </source>
</reference>
<dbReference type="Proteomes" id="UP000184267">
    <property type="component" value="Unassembled WGS sequence"/>
</dbReference>
<proteinExistence type="predicted"/>
<feature type="compositionally biased region" description="Basic and acidic residues" evidence="1">
    <location>
        <begin position="88"/>
        <end position="99"/>
    </location>
</feature>
<organism evidence="2 3">
    <name type="scientific">Trametes pubescens</name>
    <name type="common">White-rot fungus</name>
    <dbReference type="NCBI Taxonomy" id="154538"/>
    <lineage>
        <taxon>Eukaryota</taxon>
        <taxon>Fungi</taxon>
        <taxon>Dikarya</taxon>
        <taxon>Basidiomycota</taxon>
        <taxon>Agaricomycotina</taxon>
        <taxon>Agaricomycetes</taxon>
        <taxon>Polyporales</taxon>
        <taxon>Polyporaceae</taxon>
        <taxon>Trametes</taxon>
    </lineage>
</organism>
<gene>
    <name evidence="2" type="ORF">TRAPUB_2540</name>
</gene>
<keyword evidence="3" id="KW-1185">Reference proteome</keyword>
<evidence type="ECO:0000256" key="1">
    <source>
        <dbReference type="SAM" id="MobiDB-lite"/>
    </source>
</evidence>
<comment type="caution">
    <text evidence="2">The sequence shown here is derived from an EMBL/GenBank/DDBJ whole genome shotgun (WGS) entry which is preliminary data.</text>
</comment>
<feature type="region of interest" description="Disordered" evidence="1">
    <location>
        <begin position="80"/>
        <end position="99"/>
    </location>
</feature>
<evidence type="ECO:0000313" key="3">
    <source>
        <dbReference type="Proteomes" id="UP000184267"/>
    </source>
</evidence>
<dbReference type="AlphaFoldDB" id="A0A1M2VGF5"/>
<sequence length="99" mass="11004">MPYDDETQYGICAPKVKYEGTFARRSRAAVPIIINFLLDNVRGCRTSVADSSMTASELEKRESSMAMVDGWVIARAARPDSPAVLPQAREHPSRDEMKS</sequence>
<protein>
    <submittedName>
        <fullName evidence="2">Uncharacterized protein</fullName>
    </submittedName>
</protein>
<dbReference type="EMBL" id="MNAD01001290">
    <property type="protein sequence ID" value="OJT06613.1"/>
    <property type="molecule type" value="Genomic_DNA"/>
</dbReference>